<accession>H8G8N4</accession>
<keyword evidence="1" id="KW-0812">Transmembrane</keyword>
<organism evidence="2 3">
    <name type="scientific">Saccharomonospora azurea NA-128</name>
    <dbReference type="NCBI Taxonomy" id="882081"/>
    <lineage>
        <taxon>Bacteria</taxon>
        <taxon>Bacillati</taxon>
        <taxon>Actinomycetota</taxon>
        <taxon>Actinomycetes</taxon>
        <taxon>Pseudonocardiales</taxon>
        <taxon>Pseudonocardiaceae</taxon>
        <taxon>Saccharomonospora</taxon>
    </lineage>
</organism>
<evidence type="ECO:0000313" key="3">
    <source>
        <dbReference type="Proteomes" id="UP000004705"/>
    </source>
</evidence>
<reference evidence="2 3" key="1">
    <citation type="journal article" date="2012" name="Stand. Genomic Sci.">
        <title>Genome sequence of the soil bacterium Saccharomonospora azurea type strain (NA-128(T)).</title>
        <authorList>
            <person name="Klenk H.P."/>
            <person name="Held B."/>
            <person name="Lucas S."/>
            <person name="Lapidus A."/>
            <person name="Copeland A."/>
            <person name="Hammon N."/>
            <person name="Pitluck S."/>
            <person name="Goodwin L.A."/>
            <person name="Han C."/>
            <person name="Tapia R."/>
            <person name="Brambilla E.M."/>
            <person name="Potter G."/>
            <person name="Land M."/>
            <person name="Ivanova N."/>
            <person name="Rohde M."/>
            <person name="Goker M."/>
            <person name="Detter J.C."/>
            <person name="Kyrpides N.C."/>
            <person name="Woyke T."/>
        </authorList>
    </citation>
    <scope>NUCLEOTIDE SEQUENCE [LARGE SCALE GENOMIC DNA]</scope>
    <source>
        <strain evidence="2 3">NA-128</strain>
    </source>
</reference>
<protein>
    <submittedName>
        <fullName evidence="2">Uncharacterized protein</fullName>
    </submittedName>
</protein>
<keyword evidence="1" id="KW-0472">Membrane</keyword>
<dbReference type="HOGENOM" id="CLU_1229151_0_0_11"/>
<feature type="transmembrane region" description="Helical" evidence="1">
    <location>
        <begin position="21"/>
        <end position="40"/>
    </location>
</feature>
<dbReference type="EMBL" id="CM001466">
    <property type="protein sequence ID" value="EHY88443.1"/>
    <property type="molecule type" value="Genomic_DNA"/>
</dbReference>
<dbReference type="OrthoDB" id="3638133at2"/>
<proteinExistence type="predicted"/>
<keyword evidence="1" id="KW-1133">Transmembrane helix</keyword>
<gene>
    <name evidence="2" type="ORF">SacazDRAFT_01514</name>
</gene>
<feature type="transmembrane region" description="Helical" evidence="1">
    <location>
        <begin position="164"/>
        <end position="181"/>
    </location>
</feature>
<feature type="transmembrane region" description="Helical" evidence="1">
    <location>
        <begin position="188"/>
        <end position="206"/>
    </location>
</feature>
<dbReference type="Proteomes" id="UP000004705">
    <property type="component" value="Chromosome"/>
</dbReference>
<evidence type="ECO:0000256" key="1">
    <source>
        <dbReference type="SAM" id="Phobius"/>
    </source>
</evidence>
<feature type="transmembrane region" description="Helical" evidence="1">
    <location>
        <begin position="109"/>
        <end position="127"/>
    </location>
</feature>
<dbReference type="AlphaFoldDB" id="H8G8N4"/>
<feature type="transmembrane region" description="Helical" evidence="1">
    <location>
        <begin position="74"/>
        <end position="97"/>
    </location>
</feature>
<sequence>MKQRNQGRDTIRFRLALDRSDLAIALVGLLTGAFAAVAYYSFPLRSLAHTFGVWIVLSAMVAKGNKPIPACKRVSIALLAAVFAFYVGKGLTYSVLYSGTTYPVHVFDLVVWSGLAVAAGAALGLSLRFVGDRDWRGTIATASAIGLAWGDVIRRIGFDLGDDLVLTLFTVLVTALLLAVGSRSLRQVAGNSLLAIPLIVPGFLIASAPDLLEQLLITGSFSGIL</sequence>
<keyword evidence="3" id="KW-1185">Reference proteome</keyword>
<name>H8G8N4_9PSEU</name>
<evidence type="ECO:0000313" key="2">
    <source>
        <dbReference type="EMBL" id="EHY88443.1"/>
    </source>
</evidence>
<dbReference type="RefSeq" id="WP_005440164.1">
    <property type="nucleotide sequence ID" value="NZ_CM001466.1"/>
</dbReference>